<dbReference type="EMBL" id="PGFG01000001">
    <property type="protein sequence ID" value="PJJ76160.1"/>
    <property type="molecule type" value="Genomic_DNA"/>
</dbReference>
<dbReference type="GO" id="GO:0051607">
    <property type="term" value="P:defense response to virus"/>
    <property type="evidence" value="ECO:0007669"/>
    <property type="project" value="UniProtKB-KW"/>
</dbReference>
<dbReference type="Pfam" id="PF01881">
    <property type="entry name" value="Cas_Cas6_C"/>
    <property type="match status" value="1"/>
</dbReference>
<keyword evidence="3" id="KW-0051">Antiviral defense</keyword>
<keyword evidence="2" id="KW-0694">RNA-binding</keyword>
<dbReference type="NCBIfam" id="TIGR01877">
    <property type="entry name" value="cas_cas6"/>
    <property type="match status" value="1"/>
</dbReference>
<sequence>MMRLQITMEARQPDPVLPCNYQYPLSAAIYRILNQADDAYAQFLHDTGHRAAHRLKGFKLFSFSDLRMPFQIRGDRLYVQGKKLSFRLCFYMPDAADRFLMGLFARQQIEIADRISRASFLIQQAEVLPDPLDRPTHQIEELVLQPMSPLVVGRKNERGNYDFLPPDDPAFVQWLIYNWIEKYRSIHGKIDFVETTQWGEWDACRSQIEVQPLLNDVPYRSRLITIKAFTPQQTRIRGFDRFQLRVRAPVPLLKLSLHGGLGLYNAMGMGYMDMAEKVEKIFSLRK</sequence>
<dbReference type="AlphaFoldDB" id="A0A2M9CW78"/>
<protein>
    <submittedName>
        <fullName evidence="5">CRISPR-associated endoribonuclease Cas6</fullName>
    </submittedName>
</protein>
<evidence type="ECO:0000313" key="5">
    <source>
        <dbReference type="EMBL" id="PJJ76160.1"/>
    </source>
</evidence>
<dbReference type="Gene3D" id="3.30.70.1900">
    <property type="match status" value="1"/>
</dbReference>
<feature type="domain" description="CRISPR associated protein Cas6 C-terminal" evidence="4">
    <location>
        <begin position="140"/>
        <end position="273"/>
    </location>
</feature>
<dbReference type="InterPro" id="IPR045747">
    <property type="entry name" value="CRISPR-assoc_prot_Cas6_N_sf"/>
</dbReference>
<evidence type="ECO:0000256" key="1">
    <source>
        <dbReference type="ARBA" id="ARBA00005937"/>
    </source>
</evidence>
<keyword evidence="6" id="KW-1185">Reference proteome</keyword>
<proteinExistence type="inferred from homology"/>
<dbReference type="InterPro" id="IPR010156">
    <property type="entry name" value="CRISPR-assoc_prot_Cas6"/>
</dbReference>
<dbReference type="Pfam" id="PF21350">
    <property type="entry name" value="Cas6_I-A"/>
    <property type="match status" value="1"/>
</dbReference>
<gene>
    <name evidence="5" type="ORF">BXY57_1764</name>
</gene>
<dbReference type="GO" id="GO:0016788">
    <property type="term" value="F:hydrolase activity, acting on ester bonds"/>
    <property type="evidence" value="ECO:0007669"/>
    <property type="project" value="InterPro"/>
</dbReference>
<dbReference type="InterPro" id="IPR049435">
    <property type="entry name" value="Cas_Cas6_C"/>
</dbReference>
<dbReference type="GO" id="GO:0003723">
    <property type="term" value="F:RNA binding"/>
    <property type="evidence" value="ECO:0007669"/>
    <property type="project" value="UniProtKB-KW"/>
</dbReference>
<dbReference type="PANTHER" id="PTHR36984">
    <property type="entry name" value="CRISPR-ASSOCIATED ENDORIBONUCLEASE CAS6 1"/>
    <property type="match status" value="1"/>
</dbReference>
<dbReference type="PANTHER" id="PTHR36984:SF1">
    <property type="entry name" value="CRISPR-ASSOCIATED ENDORIBONUCLEASE CAS6 1"/>
    <property type="match status" value="1"/>
</dbReference>
<evidence type="ECO:0000313" key="6">
    <source>
        <dbReference type="Proteomes" id="UP000230000"/>
    </source>
</evidence>
<reference evidence="5 6" key="1">
    <citation type="submission" date="2017-11" db="EMBL/GenBank/DDBJ databases">
        <title>Genomic Encyclopedia of Archaeal and Bacterial Type Strains, Phase II (KMG-II): From Individual Species to Whole Genera.</title>
        <authorList>
            <person name="Goeker M."/>
        </authorList>
    </citation>
    <scope>NUCLEOTIDE SEQUENCE [LARGE SCALE GENOMIC DNA]</scope>
    <source>
        <strain evidence="5 6">DSM 27268</strain>
    </source>
</reference>
<dbReference type="OrthoDB" id="9797488at2"/>
<comment type="caution">
    <text evidence="5">The sequence shown here is derived from an EMBL/GenBank/DDBJ whole genome shotgun (WGS) entry which is preliminary data.</text>
</comment>
<organism evidence="5 6">
    <name type="scientific">Thermoflavifilum aggregans</name>
    <dbReference type="NCBI Taxonomy" id="454188"/>
    <lineage>
        <taxon>Bacteria</taxon>
        <taxon>Pseudomonadati</taxon>
        <taxon>Bacteroidota</taxon>
        <taxon>Chitinophagia</taxon>
        <taxon>Chitinophagales</taxon>
        <taxon>Chitinophagaceae</taxon>
        <taxon>Thermoflavifilum</taxon>
    </lineage>
</organism>
<dbReference type="CDD" id="cd21140">
    <property type="entry name" value="Cas6_I-like"/>
    <property type="match status" value="1"/>
</dbReference>
<evidence type="ECO:0000256" key="3">
    <source>
        <dbReference type="ARBA" id="ARBA00023118"/>
    </source>
</evidence>
<evidence type="ECO:0000256" key="2">
    <source>
        <dbReference type="ARBA" id="ARBA00022884"/>
    </source>
</evidence>
<accession>A0A2M9CW78</accession>
<dbReference type="Gene3D" id="3.30.70.1890">
    <property type="match status" value="1"/>
</dbReference>
<evidence type="ECO:0000259" key="4">
    <source>
        <dbReference type="Pfam" id="PF01881"/>
    </source>
</evidence>
<name>A0A2M9CW78_9BACT</name>
<comment type="similarity">
    <text evidence="1">Belongs to the CRISPR-associated protein Cas6/Cse3/CasE family.</text>
</comment>
<dbReference type="RefSeq" id="WP_100314678.1">
    <property type="nucleotide sequence ID" value="NZ_PGFG01000001.1"/>
</dbReference>
<dbReference type="Proteomes" id="UP000230000">
    <property type="component" value="Unassembled WGS sequence"/>
</dbReference>